<dbReference type="RefSeq" id="WP_150633188.1">
    <property type="nucleotide sequence ID" value="NZ_CABVHI010000032.1"/>
</dbReference>
<proteinExistence type="predicted"/>
<evidence type="ECO:0008006" key="3">
    <source>
        <dbReference type="Google" id="ProtNLM"/>
    </source>
</evidence>
<name>A0A5E7LK40_PSEFL</name>
<dbReference type="InterPro" id="IPR032024">
    <property type="entry name" value="DUF5064"/>
</dbReference>
<dbReference type="Proteomes" id="UP000326557">
    <property type="component" value="Unassembled WGS sequence"/>
</dbReference>
<dbReference type="EMBL" id="CABVHP010000015">
    <property type="protein sequence ID" value="VVO22758.1"/>
    <property type="molecule type" value="Genomic_DNA"/>
</dbReference>
<reference evidence="1 2" key="1">
    <citation type="submission" date="2019-09" db="EMBL/GenBank/DDBJ databases">
        <authorList>
            <person name="Chandra G."/>
            <person name="Truman W A."/>
        </authorList>
    </citation>
    <scope>NUCLEOTIDE SEQUENCE [LARGE SCALE GENOMIC DNA]</scope>
    <source>
        <strain evidence="1">PS704</strain>
    </source>
</reference>
<dbReference type="AlphaFoldDB" id="A0A5E7LK40"/>
<sequence>MATFEPGKLHIERHALTPDDVSYNLHLDYEVSKDDKGEKGIQFTMHGSIQNKDMSETFFLPKVEAYNFANNITNIAEKYGIPRTHSQIGSVHKHYDLVFEDIRTKLDMKSGDPVDLKNFE</sequence>
<evidence type="ECO:0000313" key="2">
    <source>
        <dbReference type="Proteomes" id="UP000326557"/>
    </source>
</evidence>
<protein>
    <recommendedName>
        <fullName evidence="3">DUF5064 domain-containing protein</fullName>
    </recommendedName>
</protein>
<dbReference type="OrthoDB" id="6941547at2"/>
<gene>
    <name evidence="1" type="ORF">PS704_04354</name>
</gene>
<evidence type="ECO:0000313" key="1">
    <source>
        <dbReference type="EMBL" id="VVO22758.1"/>
    </source>
</evidence>
<accession>A0A5E7LK40</accession>
<organism evidence="1 2">
    <name type="scientific">Pseudomonas fluorescens</name>
    <dbReference type="NCBI Taxonomy" id="294"/>
    <lineage>
        <taxon>Bacteria</taxon>
        <taxon>Pseudomonadati</taxon>
        <taxon>Pseudomonadota</taxon>
        <taxon>Gammaproteobacteria</taxon>
        <taxon>Pseudomonadales</taxon>
        <taxon>Pseudomonadaceae</taxon>
        <taxon>Pseudomonas</taxon>
    </lineage>
</organism>
<dbReference type="Pfam" id="PF16703">
    <property type="entry name" value="DUF5064"/>
    <property type="match status" value="1"/>
</dbReference>
<dbReference type="Gene3D" id="3.30.160.370">
    <property type="entry name" value="Domain of unknown function DUF5064"/>
    <property type="match status" value="1"/>
</dbReference>